<dbReference type="Gene3D" id="3.60.120.10">
    <property type="entry name" value="Anthranilate synthase"/>
    <property type="match status" value="1"/>
</dbReference>
<comment type="subunit">
    <text evidence="4 15">Heterotetramer consisting of two non-identical subunits: a beta subunit (TrpG) and a large alpha subunit (TrpE).</text>
</comment>
<evidence type="ECO:0000256" key="14">
    <source>
        <dbReference type="ARBA" id="ARBA00047683"/>
    </source>
</evidence>
<dbReference type="InterPro" id="IPR005256">
    <property type="entry name" value="Anth_synth_I_PabB"/>
</dbReference>
<evidence type="ECO:0000256" key="3">
    <source>
        <dbReference type="ARBA" id="ARBA00009562"/>
    </source>
</evidence>
<dbReference type="InterPro" id="IPR015890">
    <property type="entry name" value="Chorismate_C"/>
</dbReference>
<evidence type="ECO:0000256" key="8">
    <source>
        <dbReference type="ARBA" id="ARBA00022723"/>
    </source>
</evidence>
<protein>
    <recommendedName>
        <fullName evidence="6 15">Anthranilate synthase component 1</fullName>
        <ecNumber evidence="5 15">4.1.3.27</ecNumber>
    </recommendedName>
</protein>
<evidence type="ECO:0000313" key="18">
    <source>
        <dbReference type="EMBL" id="MEY7998996.1"/>
    </source>
</evidence>
<evidence type="ECO:0000259" key="17">
    <source>
        <dbReference type="Pfam" id="PF04715"/>
    </source>
</evidence>
<evidence type="ECO:0000256" key="1">
    <source>
        <dbReference type="ARBA" id="ARBA00001946"/>
    </source>
</evidence>
<sequence>MISLSEKEFYNYRNLKKKFPIFMKINGDEITPIGIYYNLNGKNKFLLESIYSENEIGRYSFAGVDPYMKIKSYGNNISVEDKNGLKNVNGKVLDYIKKYLNMPYETFGLSIPFTGGGVGYVGYDVIRQYEKLPCENKDELETPESYIMFYKKFICYDHFKHEIYLIYNVTEDDDTNYHEVQVQLEQLENVIMKGNGMHQLEEKNYKKDVTSNITRGKYKSMVEKAREYIKAGDIFQVVLSQRLKSKNTSDPFDVYRRLRTKNPSPYLFYIDFGEFKIAGSSPESLVSVKDRKVVTNPIAGTRPRGKNAEEDVELKEELLKDEKERAEHVMLVDLGRNDIGKISEFGSVKLDKFMGVDFYSHVMHIVSKVSGQLKSNLNYLDALISCIPVGTVSGAPKIRAMEIIDELESTKRGIYSGAIGYFSFNGNMDTCIAIRTILFKGDYAYVQSGAGIVYDSVAESEYEETLNKARAMIEVI</sequence>
<dbReference type="Proteomes" id="UP001564657">
    <property type="component" value="Unassembled WGS sequence"/>
</dbReference>
<keyword evidence="7 15" id="KW-0028">Amino-acid biosynthesis</keyword>
<accession>A0ABV4BN00</accession>
<name>A0ABV4BN00_9CLOT</name>
<evidence type="ECO:0000256" key="9">
    <source>
        <dbReference type="ARBA" id="ARBA00022822"/>
    </source>
</evidence>
<keyword evidence="11 15" id="KW-0057">Aromatic amino acid biosynthesis</keyword>
<dbReference type="NCBIfam" id="TIGR00564">
    <property type="entry name" value="trpE_most"/>
    <property type="match status" value="1"/>
</dbReference>
<dbReference type="SUPFAM" id="SSF56322">
    <property type="entry name" value="ADC synthase"/>
    <property type="match status" value="1"/>
</dbReference>
<comment type="similarity">
    <text evidence="3 15">Belongs to the anthranilate synthase component I family.</text>
</comment>
<dbReference type="EC" id="4.1.3.27" evidence="5 15"/>
<dbReference type="PANTHER" id="PTHR11236">
    <property type="entry name" value="AMINOBENZOATE/ANTHRANILATE SYNTHASE"/>
    <property type="match status" value="1"/>
</dbReference>
<evidence type="ECO:0000256" key="12">
    <source>
        <dbReference type="ARBA" id="ARBA00023239"/>
    </source>
</evidence>
<feature type="domain" description="Chorismate-utilising enzyme C-terminal" evidence="16">
    <location>
        <begin position="217"/>
        <end position="468"/>
    </location>
</feature>
<evidence type="ECO:0000256" key="11">
    <source>
        <dbReference type="ARBA" id="ARBA00023141"/>
    </source>
</evidence>
<evidence type="ECO:0000256" key="2">
    <source>
        <dbReference type="ARBA" id="ARBA00004873"/>
    </source>
</evidence>
<dbReference type="PRINTS" id="PR00095">
    <property type="entry name" value="ANTSNTHASEI"/>
</dbReference>
<evidence type="ECO:0000256" key="13">
    <source>
        <dbReference type="ARBA" id="ARBA00025634"/>
    </source>
</evidence>
<keyword evidence="8 15" id="KW-0479">Metal-binding</keyword>
<dbReference type="InterPro" id="IPR005801">
    <property type="entry name" value="ADC_synthase"/>
</dbReference>
<comment type="cofactor">
    <cofactor evidence="1 15">
        <name>Mg(2+)</name>
        <dbReference type="ChEBI" id="CHEBI:18420"/>
    </cofactor>
</comment>
<dbReference type="InterPro" id="IPR019999">
    <property type="entry name" value="Anth_synth_I-like"/>
</dbReference>
<dbReference type="RefSeq" id="WP_369702865.1">
    <property type="nucleotide sequence ID" value="NZ_JBGEWD010000001.1"/>
</dbReference>
<evidence type="ECO:0000313" key="19">
    <source>
        <dbReference type="Proteomes" id="UP001564657"/>
    </source>
</evidence>
<gene>
    <name evidence="15 18" type="primary">trpE</name>
    <name evidence="18" type="ORF">AB8U03_02075</name>
</gene>
<comment type="catalytic activity">
    <reaction evidence="14 15">
        <text>chorismate + L-glutamine = anthranilate + pyruvate + L-glutamate + H(+)</text>
        <dbReference type="Rhea" id="RHEA:21732"/>
        <dbReference type="ChEBI" id="CHEBI:15361"/>
        <dbReference type="ChEBI" id="CHEBI:15378"/>
        <dbReference type="ChEBI" id="CHEBI:16567"/>
        <dbReference type="ChEBI" id="CHEBI:29748"/>
        <dbReference type="ChEBI" id="CHEBI:29985"/>
        <dbReference type="ChEBI" id="CHEBI:58359"/>
        <dbReference type="EC" id="4.1.3.27"/>
    </reaction>
</comment>
<evidence type="ECO:0000256" key="15">
    <source>
        <dbReference type="RuleBase" id="RU364045"/>
    </source>
</evidence>
<evidence type="ECO:0000256" key="6">
    <source>
        <dbReference type="ARBA" id="ARBA00020653"/>
    </source>
</evidence>
<dbReference type="Pfam" id="PF04715">
    <property type="entry name" value="Anth_synt_I_N"/>
    <property type="match status" value="1"/>
</dbReference>
<dbReference type="Pfam" id="PF00425">
    <property type="entry name" value="Chorismate_bind"/>
    <property type="match status" value="1"/>
</dbReference>
<keyword evidence="19" id="KW-1185">Reference proteome</keyword>
<dbReference type="GO" id="GO:0004049">
    <property type="term" value="F:anthranilate synthase activity"/>
    <property type="evidence" value="ECO:0007669"/>
    <property type="project" value="UniProtKB-EC"/>
</dbReference>
<comment type="function">
    <text evidence="13 15">Part of a heterotetrameric complex that catalyzes the two-step biosynthesis of anthranilate, an intermediate in the biosynthesis of L-tryptophan. In the first step, the glutamine-binding beta subunit (TrpG) of anthranilate synthase (AS) provides the glutamine amidotransferase activity which generates ammonia as a substrate that, along with chorismate, is used in the second step, catalyzed by the large alpha subunit of AS (TrpE) to produce anthranilate. In the absence of TrpG, TrpE can synthesize anthranilate directly from chorismate and high concentrations of ammonia.</text>
</comment>
<evidence type="ECO:0000256" key="7">
    <source>
        <dbReference type="ARBA" id="ARBA00022605"/>
    </source>
</evidence>
<evidence type="ECO:0000256" key="10">
    <source>
        <dbReference type="ARBA" id="ARBA00022842"/>
    </source>
</evidence>
<keyword evidence="12 15" id="KW-0456">Lyase</keyword>
<evidence type="ECO:0000256" key="5">
    <source>
        <dbReference type="ARBA" id="ARBA00012266"/>
    </source>
</evidence>
<dbReference type="PANTHER" id="PTHR11236:SF48">
    <property type="entry name" value="ISOCHORISMATE SYNTHASE MENF"/>
    <property type="match status" value="1"/>
</dbReference>
<evidence type="ECO:0000259" key="16">
    <source>
        <dbReference type="Pfam" id="PF00425"/>
    </source>
</evidence>
<organism evidence="18 19">
    <name type="scientific">Clostridium moutaii</name>
    <dbReference type="NCBI Taxonomy" id="3240932"/>
    <lineage>
        <taxon>Bacteria</taxon>
        <taxon>Bacillati</taxon>
        <taxon>Bacillota</taxon>
        <taxon>Clostridia</taxon>
        <taxon>Eubacteriales</taxon>
        <taxon>Clostridiaceae</taxon>
        <taxon>Clostridium</taxon>
    </lineage>
</organism>
<proteinExistence type="inferred from homology"/>
<keyword evidence="10 15" id="KW-0460">Magnesium</keyword>
<dbReference type="EMBL" id="JBGEWD010000001">
    <property type="protein sequence ID" value="MEY7998996.1"/>
    <property type="molecule type" value="Genomic_DNA"/>
</dbReference>
<dbReference type="InterPro" id="IPR006805">
    <property type="entry name" value="Anth_synth_I_N"/>
</dbReference>
<evidence type="ECO:0000256" key="4">
    <source>
        <dbReference type="ARBA" id="ARBA00011575"/>
    </source>
</evidence>
<comment type="caution">
    <text evidence="18">The sequence shown here is derived from an EMBL/GenBank/DDBJ whole genome shotgun (WGS) entry which is preliminary data.</text>
</comment>
<comment type="pathway">
    <text evidence="2 15">Amino-acid biosynthesis; L-tryptophan biosynthesis; L-tryptophan from chorismate: step 1/5.</text>
</comment>
<keyword evidence="9 15" id="KW-0822">Tryptophan biosynthesis</keyword>
<feature type="domain" description="Anthranilate synthase component I N-terminal" evidence="17">
    <location>
        <begin position="28"/>
        <end position="165"/>
    </location>
</feature>
<reference evidence="18 19" key="1">
    <citation type="submission" date="2024-08" db="EMBL/GenBank/DDBJ databases">
        <title>Clostridium lapicellarii sp. nov., and Clostridium renhuaiense sp. nov., two species isolated from the mud in a fermentation cellar used for producing sauce-flavour Chinese liquors.</title>
        <authorList>
            <person name="Yang F."/>
            <person name="Wang H."/>
            <person name="Chen L.Q."/>
            <person name="Zhou N."/>
            <person name="Lu J.J."/>
            <person name="Pu X.X."/>
            <person name="Wan B."/>
            <person name="Wang L."/>
            <person name="Liu S.J."/>
        </authorList>
    </citation>
    <scope>NUCLEOTIDE SEQUENCE [LARGE SCALE GENOMIC DNA]</scope>
    <source>
        <strain evidence="18 19">MT-5</strain>
    </source>
</reference>